<dbReference type="Gene3D" id="3.90.550.10">
    <property type="entry name" value="Spore Coat Polysaccharide Biosynthesis Protein SpsA, Chain A"/>
    <property type="match status" value="1"/>
</dbReference>
<dbReference type="NCBIfam" id="TIGR03552">
    <property type="entry name" value="F420_cofC"/>
    <property type="match status" value="1"/>
</dbReference>
<evidence type="ECO:0000256" key="3">
    <source>
        <dbReference type="ARBA" id="ARBA00022741"/>
    </source>
</evidence>
<keyword evidence="4" id="KW-0342">GTP-binding</keyword>
<comment type="caution">
    <text evidence="5">The sequence shown here is derived from an EMBL/GenBank/DDBJ whole genome shotgun (WGS) entry which is preliminary data.</text>
</comment>
<protein>
    <submittedName>
        <fullName evidence="5">2-phospho-L-lactate guanylyltransferase</fullName>
        <ecNumber evidence="5">2.7.7.68</ecNumber>
    </submittedName>
</protein>
<evidence type="ECO:0000256" key="2">
    <source>
        <dbReference type="ARBA" id="ARBA00022695"/>
    </source>
</evidence>
<dbReference type="PANTHER" id="PTHR40392:SF1">
    <property type="entry name" value="2-PHOSPHO-L-LACTATE GUANYLYLTRANSFERASE"/>
    <property type="match status" value="1"/>
</dbReference>
<accession>A0A7Y9JB10</accession>
<dbReference type="Pfam" id="PF01983">
    <property type="entry name" value="CofC"/>
    <property type="match status" value="1"/>
</dbReference>
<proteinExistence type="predicted"/>
<dbReference type="Proteomes" id="UP000535511">
    <property type="component" value="Unassembled WGS sequence"/>
</dbReference>
<keyword evidence="6" id="KW-1185">Reference proteome</keyword>
<dbReference type="EMBL" id="JACCBG010000001">
    <property type="protein sequence ID" value="NYD42460.1"/>
    <property type="molecule type" value="Genomic_DNA"/>
</dbReference>
<sequence length="210" mass="21412">MTSPQFAVLVPVKPPAQGKSRLVAPSQELRRGLAAAFALDTVAACLAAGRVAAVLAVTDDAAFSQRLAEAGCAAIPDGVSGDLNATLRQAAAEAGRRWPELEPVAVCADLPALRPGDLDEALAAVPAARPCFVSDAAGVGTTMYAAPLDHFDPRFGVGSRLAHLGTGAVELGGDLRTLRHDVDDLEDLRQVLALGLGDHTVAAAGPVLAQ</sequence>
<keyword evidence="3" id="KW-0547">Nucleotide-binding</keyword>
<dbReference type="RefSeq" id="WP_179664095.1">
    <property type="nucleotide sequence ID" value="NZ_JACCBG010000001.1"/>
</dbReference>
<dbReference type="EC" id="2.7.7.68" evidence="5"/>
<evidence type="ECO:0000256" key="4">
    <source>
        <dbReference type="ARBA" id="ARBA00023134"/>
    </source>
</evidence>
<dbReference type="PANTHER" id="PTHR40392">
    <property type="entry name" value="2-PHOSPHO-L-LACTATE GUANYLYLTRANSFERASE"/>
    <property type="match status" value="1"/>
</dbReference>
<dbReference type="GO" id="GO:0043814">
    <property type="term" value="F:phospholactate guanylyltransferase activity"/>
    <property type="evidence" value="ECO:0007669"/>
    <property type="project" value="UniProtKB-EC"/>
</dbReference>
<name>A0A7Y9JB10_9ACTN</name>
<dbReference type="InterPro" id="IPR002835">
    <property type="entry name" value="CofC"/>
</dbReference>
<gene>
    <name evidence="5" type="ORF">BJZ21_002543</name>
</gene>
<keyword evidence="1 5" id="KW-0808">Transferase</keyword>
<evidence type="ECO:0000313" key="6">
    <source>
        <dbReference type="Proteomes" id="UP000535511"/>
    </source>
</evidence>
<evidence type="ECO:0000256" key="1">
    <source>
        <dbReference type="ARBA" id="ARBA00022679"/>
    </source>
</evidence>
<dbReference type="SUPFAM" id="SSF53448">
    <property type="entry name" value="Nucleotide-diphospho-sugar transferases"/>
    <property type="match status" value="1"/>
</dbReference>
<reference evidence="5 6" key="1">
    <citation type="submission" date="2020-07" db="EMBL/GenBank/DDBJ databases">
        <title>Sequencing the genomes of 1000 actinobacteria strains.</title>
        <authorList>
            <person name="Klenk H.-P."/>
        </authorList>
    </citation>
    <scope>NUCLEOTIDE SEQUENCE [LARGE SCALE GENOMIC DNA]</scope>
    <source>
        <strain evidence="5 6">DSM 21350</strain>
    </source>
</reference>
<evidence type="ECO:0000313" key="5">
    <source>
        <dbReference type="EMBL" id="NYD42460.1"/>
    </source>
</evidence>
<dbReference type="AlphaFoldDB" id="A0A7Y9JB10"/>
<dbReference type="InterPro" id="IPR029044">
    <property type="entry name" value="Nucleotide-diphossugar_trans"/>
</dbReference>
<dbReference type="GO" id="GO:0005525">
    <property type="term" value="F:GTP binding"/>
    <property type="evidence" value="ECO:0007669"/>
    <property type="project" value="UniProtKB-KW"/>
</dbReference>
<organism evidence="5 6">
    <name type="scientific">Nocardioides panaciterrulae</name>
    <dbReference type="NCBI Taxonomy" id="661492"/>
    <lineage>
        <taxon>Bacteria</taxon>
        <taxon>Bacillati</taxon>
        <taxon>Actinomycetota</taxon>
        <taxon>Actinomycetes</taxon>
        <taxon>Propionibacteriales</taxon>
        <taxon>Nocardioidaceae</taxon>
        <taxon>Nocardioides</taxon>
    </lineage>
</organism>
<keyword evidence="2 5" id="KW-0548">Nucleotidyltransferase</keyword>